<evidence type="ECO:0000256" key="3">
    <source>
        <dbReference type="ARBA" id="ARBA00022895"/>
    </source>
</evidence>
<dbReference type="InterPro" id="IPR009057">
    <property type="entry name" value="Homeodomain-like_sf"/>
</dbReference>
<dbReference type="OrthoDB" id="10257855at2759"/>
<comment type="subunit">
    <text evidence="5">Homodimer.</text>
</comment>
<protein>
    <recommendedName>
        <fullName evidence="5">Telomeric repeat-binding factor 2-interacting protein 1</fullName>
        <shortName evidence="5">TERF2-interacting telomeric protein 1</shortName>
    </recommendedName>
    <alternativeName>
        <fullName evidence="5">Repressor/activator protein 1 homolog</fullName>
    </alternativeName>
</protein>
<keyword evidence="4 5" id="KW-0539">Nucleus</keyword>
<comment type="function">
    <text evidence="5">Acts both as a regulator of telomere function and as a transcription regulator. Involved in the regulation of telomere length and protection as a component of the shelterin complex (telosome). Does not bind DNA directly: recruited to telomeric double-stranded 5'-TTAGGG-3' repeats via its interaction with terf2. Independently of its function in telomeres, also acts as a transcription regulator: recruited to extratelomeric 5'-TTAGGG-3' sites via its association with terf2 or other factors, and regulates gene expression.</text>
</comment>
<keyword evidence="5" id="KW-0010">Activator</keyword>
<dbReference type="GO" id="GO:0006355">
    <property type="term" value="P:regulation of DNA-templated transcription"/>
    <property type="evidence" value="ECO:0007669"/>
    <property type="project" value="UniProtKB-UniRule"/>
</dbReference>
<dbReference type="PANTHER" id="PTHR16466">
    <property type="entry name" value="TELOMERE REPEAT-BINDING FACTOR 2-INTERACTING PROTEIN 1"/>
    <property type="match status" value="1"/>
</dbReference>
<dbReference type="GO" id="GO:0031848">
    <property type="term" value="P:protection from non-homologous end joining at telomere"/>
    <property type="evidence" value="ECO:0007669"/>
    <property type="project" value="TreeGrafter"/>
</dbReference>
<dbReference type="GO" id="GO:0070187">
    <property type="term" value="C:shelterin complex"/>
    <property type="evidence" value="ECO:0007669"/>
    <property type="project" value="TreeGrafter"/>
</dbReference>
<evidence type="ECO:0000256" key="1">
    <source>
        <dbReference type="ARBA" id="ARBA00010467"/>
    </source>
</evidence>
<dbReference type="InterPro" id="IPR015010">
    <property type="entry name" value="TERF2IP_Myb"/>
</dbReference>
<feature type="domain" description="TERF2-interacting telomeric protein 1 Myb" evidence="7">
    <location>
        <begin position="8"/>
        <end position="61"/>
    </location>
</feature>
<reference evidence="8" key="1">
    <citation type="submission" date="2020-08" db="EMBL/GenBank/DDBJ databases">
        <title>Genome sequencing and assembly of the red palm weevil Rhynchophorus ferrugineus.</title>
        <authorList>
            <person name="Dias G.B."/>
            <person name="Bergman C.M."/>
            <person name="Manee M."/>
        </authorList>
    </citation>
    <scope>NUCLEOTIDE SEQUENCE</scope>
    <source>
        <strain evidence="8">AA-2017</strain>
        <tissue evidence="8">Whole larva</tissue>
    </source>
</reference>
<evidence type="ECO:0000256" key="4">
    <source>
        <dbReference type="ARBA" id="ARBA00023242"/>
    </source>
</evidence>
<dbReference type="PANTHER" id="PTHR16466:SF6">
    <property type="entry name" value="TELOMERIC REPEAT-BINDING FACTOR 2-INTERACTING PROTEIN 1"/>
    <property type="match status" value="1"/>
</dbReference>
<dbReference type="Proteomes" id="UP000625711">
    <property type="component" value="Unassembled WGS sequence"/>
</dbReference>
<comment type="caution">
    <text evidence="8">The sequence shown here is derived from an EMBL/GenBank/DDBJ whole genome shotgun (WGS) entry which is preliminary data.</text>
</comment>
<dbReference type="EMBL" id="JAACXV010000327">
    <property type="protein sequence ID" value="KAF7279989.1"/>
    <property type="molecule type" value="Genomic_DNA"/>
</dbReference>
<name>A0A834MIW6_RHYFE</name>
<comment type="subcellular location">
    <subcellularLocation>
        <location evidence="5">Nucleus</location>
    </subcellularLocation>
    <subcellularLocation>
        <location evidence="5">Chromosome</location>
        <location evidence="5">Telomere</location>
    </subcellularLocation>
</comment>
<evidence type="ECO:0000256" key="6">
    <source>
        <dbReference type="SAM" id="MobiDB-lite"/>
    </source>
</evidence>
<evidence type="ECO:0000256" key="5">
    <source>
        <dbReference type="RuleBase" id="RU367107"/>
    </source>
</evidence>
<dbReference type="GO" id="GO:0042162">
    <property type="term" value="F:telomeric DNA binding"/>
    <property type="evidence" value="ECO:0007669"/>
    <property type="project" value="TreeGrafter"/>
</dbReference>
<sequence>MSGYRPSYTISEDKRILRYILDGDYIPQVMGNSLWKQMENDNICPERTWQSLKNRFRRHIMPCVTRPEYQLELHEKELLKAILQPSVTHFCETCHKPLKNKPATSKTRDIDSSSTDEENCATKSHRKSNTVTEAKRKKTTEKSVDNFFTLDMTDSSDTS</sequence>
<evidence type="ECO:0000256" key="2">
    <source>
        <dbReference type="ARBA" id="ARBA00022454"/>
    </source>
</evidence>
<accession>A0A834MIW6</accession>
<keyword evidence="2 5" id="KW-0158">Chromosome</keyword>
<comment type="similarity">
    <text evidence="1 5">Belongs to the RAP1 family.</text>
</comment>
<organism evidence="8 9">
    <name type="scientific">Rhynchophorus ferrugineus</name>
    <name type="common">Red palm weevil</name>
    <name type="synonym">Curculio ferrugineus</name>
    <dbReference type="NCBI Taxonomy" id="354439"/>
    <lineage>
        <taxon>Eukaryota</taxon>
        <taxon>Metazoa</taxon>
        <taxon>Ecdysozoa</taxon>
        <taxon>Arthropoda</taxon>
        <taxon>Hexapoda</taxon>
        <taxon>Insecta</taxon>
        <taxon>Pterygota</taxon>
        <taxon>Neoptera</taxon>
        <taxon>Endopterygota</taxon>
        <taxon>Coleoptera</taxon>
        <taxon>Polyphaga</taxon>
        <taxon>Cucujiformia</taxon>
        <taxon>Curculionidae</taxon>
        <taxon>Dryophthorinae</taxon>
        <taxon>Rhynchophorus</taxon>
    </lineage>
</organism>
<dbReference type="AlphaFoldDB" id="A0A834MIW6"/>
<dbReference type="GO" id="GO:0010833">
    <property type="term" value="P:telomere maintenance via telomere lengthening"/>
    <property type="evidence" value="ECO:0007669"/>
    <property type="project" value="UniProtKB-UniRule"/>
</dbReference>
<keyword evidence="5" id="KW-0804">Transcription</keyword>
<dbReference type="InterPro" id="IPR039595">
    <property type="entry name" value="TE2IP/Rap1"/>
</dbReference>
<keyword evidence="5" id="KW-0805">Transcription regulation</keyword>
<proteinExistence type="inferred from homology"/>
<keyword evidence="9" id="KW-1185">Reference proteome</keyword>
<feature type="region of interest" description="Disordered" evidence="6">
    <location>
        <begin position="96"/>
        <end position="143"/>
    </location>
</feature>
<evidence type="ECO:0000259" key="7">
    <source>
        <dbReference type="Pfam" id="PF08914"/>
    </source>
</evidence>
<dbReference type="Pfam" id="PF08914">
    <property type="entry name" value="Myb_Rap1"/>
    <property type="match status" value="1"/>
</dbReference>
<keyword evidence="3 5" id="KW-0779">Telomere</keyword>
<dbReference type="CDD" id="cd11655">
    <property type="entry name" value="rap1_myb-like"/>
    <property type="match status" value="1"/>
</dbReference>
<dbReference type="SUPFAM" id="SSF46689">
    <property type="entry name" value="Homeodomain-like"/>
    <property type="match status" value="1"/>
</dbReference>
<evidence type="ECO:0000313" key="9">
    <source>
        <dbReference type="Proteomes" id="UP000625711"/>
    </source>
</evidence>
<dbReference type="Gene3D" id="1.10.10.60">
    <property type="entry name" value="Homeodomain-like"/>
    <property type="match status" value="1"/>
</dbReference>
<gene>
    <name evidence="8" type="ORF">GWI33_006505</name>
</gene>
<evidence type="ECO:0000313" key="8">
    <source>
        <dbReference type="EMBL" id="KAF7279989.1"/>
    </source>
</evidence>